<feature type="signal peptide" evidence="10">
    <location>
        <begin position="1"/>
        <end position="20"/>
    </location>
</feature>
<evidence type="ECO:0000256" key="6">
    <source>
        <dbReference type="ARBA" id="ARBA00022989"/>
    </source>
</evidence>
<organism evidence="12 13">
    <name type="scientific">Quercus suber</name>
    <name type="common">Cork oak</name>
    <dbReference type="NCBI Taxonomy" id="58331"/>
    <lineage>
        <taxon>Eukaryota</taxon>
        <taxon>Viridiplantae</taxon>
        <taxon>Streptophyta</taxon>
        <taxon>Embryophyta</taxon>
        <taxon>Tracheophyta</taxon>
        <taxon>Spermatophyta</taxon>
        <taxon>Magnoliopsida</taxon>
        <taxon>eudicotyledons</taxon>
        <taxon>Gunneridae</taxon>
        <taxon>Pentapetalae</taxon>
        <taxon>rosids</taxon>
        <taxon>fabids</taxon>
        <taxon>Fagales</taxon>
        <taxon>Fagaceae</taxon>
        <taxon>Quercus</taxon>
    </lineage>
</organism>
<keyword evidence="13" id="KW-1185">Reference proteome</keyword>
<evidence type="ECO:0000256" key="2">
    <source>
        <dbReference type="ARBA" id="ARBA00022614"/>
    </source>
</evidence>
<dbReference type="Pfam" id="PF08263">
    <property type="entry name" value="LRRNT_2"/>
    <property type="match status" value="1"/>
</dbReference>
<evidence type="ECO:0000259" key="11">
    <source>
        <dbReference type="Pfam" id="PF08263"/>
    </source>
</evidence>
<comment type="subcellular location">
    <subcellularLocation>
        <location evidence="1">Membrane</location>
        <topology evidence="1">Single-pass membrane protein</topology>
    </subcellularLocation>
</comment>
<dbReference type="InterPro" id="IPR032675">
    <property type="entry name" value="LRR_dom_sf"/>
</dbReference>
<dbReference type="InterPro" id="IPR052422">
    <property type="entry name" value="Auxin_Ser/Thr_Kinase"/>
</dbReference>
<evidence type="ECO:0000256" key="7">
    <source>
        <dbReference type="ARBA" id="ARBA00023136"/>
    </source>
</evidence>
<evidence type="ECO:0000256" key="3">
    <source>
        <dbReference type="ARBA" id="ARBA00022692"/>
    </source>
</evidence>
<keyword evidence="7" id="KW-0472">Membrane</keyword>
<dbReference type="Proteomes" id="UP000237347">
    <property type="component" value="Unassembled WGS sequence"/>
</dbReference>
<keyword evidence="6" id="KW-1133">Transmembrane helix</keyword>
<dbReference type="Gramene" id="rna-CFP56_68867">
    <property type="protein sequence ID" value="cds-POE99889.1"/>
    <property type="gene ID" value="gene-CFP56_68867"/>
</dbReference>
<keyword evidence="8" id="KW-0675">Receptor</keyword>
<name>A0AAW0JG88_QUESU</name>
<evidence type="ECO:0000256" key="9">
    <source>
        <dbReference type="ARBA" id="ARBA00023180"/>
    </source>
</evidence>
<evidence type="ECO:0000313" key="13">
    <source>
        <dbReference type="Proteomes" id="UP000237347"/>
    </source>
</evidence>
<evidence type="ECO:0000256" key="4">
    <source>
        <dbReference type="ARBA" id="ARBA00022729"/>
    </source>
</evidence>
<keyword evidence="3" id="KW-0812">Transmembrane</keyword>
<evidence type="ECO:0000256" key="5">
    <source>
        <dbReference type="ARBA" id="ARBA00022737"/>
    </source>
</evidence>
<keyword evidence="5" id="KW-0677">Repeat</keyword>
<dbReference type="EMBL" id="PKMF04000567">
    <property type="protein sequence ID" value="KAK7825682.1"/>
    <property type="molecule type" value="Genomic_DNA"/>
</dbReference>
<dbReference type="Gene3D" id="3.80.10.10">
    <property type="entry name" value="Ribonuclease Inhibitor"/>
    <property type="match status" value="1"/>
</dbReference>
<dbReference type="InterPro" id="IPR013210">
    <property type="entry name" value="LRR_N_plant-typ"/>
</dbReference>
<keyword evidence="9" id="KW-0325">Glycoprotein</keyword>
<gene>
    <name evidence="12" type="primary">TMK4_0</name>
    <name evidence="12" type="ORF">CFP56_032803</name>
</gene>
<accession>A0AAW0JG88</accession>
<dbReference type="SUPFAM" id="SSF52058">
    <property type="entry name" value="L domain-like"/>
    <property type="match status" value="1"/>
</dbReference>
<feature type="chain" id="PRO_5043362368" evidence="10">
    <location>
        <begin position="21"/>
        <end position="93"/>
    </location>
</feature>
<evidence type="ECO:0000313" key="12">
    <source>
        <dbReference type="EMBL" id="KAK7825682.1"/>
    </source>
</evidence>
<feature type="domain" description="Leucine-rich repeat-containing N-terminal plant-type" evidence="11">
    <location>
        <begin position="21"/>
        <end position="55"/>
    </location>
</feature>
<dbReference type="PANTHER" id="PTHR47986">
    <property type="entry name" value="OSJNBA0070M12.3 PROTEIN"/>
    <property type="match status" value="1"/>
</dbReference>
<reference evidence="12 13" key="1">
    <citation type="journal article" date="2018" name="Sci. Data">
        <title>The draft genome sequence of cork oak.</title>
        <authorList>
            <person name="Ramos A.M."/>
            <person name="Usie A."/>
            <person name="Barbosa P."/>
            <person name="Barros P.M."/>
            <person name="Capote T."/>
            <person name="Chaves I."/>
            <person name="Simoes F."/>
            <person name="Abreu I."/>
            <person name="Carrasquinho I."/>
            <person name="Faro C."/>
            <person name="Guimaraes J.B."/>
            <person name="Mendonca D."/>
            <person name="Nobrega F."/>
            <person name="Rodrigues L."/>
            <person name="Saibo N.J.M."/>
            <person name="Varela M.C."/>
            <person name="Egas C."/>
            <person name="Matos J."/>
            <person name="Miguel C.M."/>
            <person name="Oliveira M.M."/>
            <person name="Ricardo C.P."/>
            <person name="Goncalves S."/>
        </authorList>
    </citation>
    <scope>NUCLEOTIDE SEQUENCE [LARGE SCALE GENOMIC DNA]</scope>
    <source>
        <strain evidence="13">cv. HL8</strain>
    </source>
</reference>
<evidence type="ECO:0000256" key="10">
    <source>
        <dbReference type="SAM" id="SignalP"/>
    </source>
</evidence>
<dbReference type="PANTHER" id="PTHR47986:SF10">
    <property type="entry name" value="RECEPTOR-LIKE KINASE TMK4"/>
    <property type="match status" value="1"/>
</dbReference>
<keyword evidence="4 10" id="KW-0732">Signal</keyword>
<evidence type="ECO:0000256" key="8">
    <source>
        <dbReference type="ARBA" id="ARBA00023170"/>
    </source>
</evidence>
<proteinExistence type="predicted"/>
<dbReference type="GO" id="GO:0016020">
    <property type="term" value="C:membrane"/>
    <property type="evidence" value="ECO:0007669"/>
    <property type="project" value="UniProtKB-SubCell"/>
</dbReference>
<dbReference type="AlphaFoldDB" id="A0AAW0JG88"/>
<keyword evidence="2" id="KW-0433">Leucine-rich repeat</keyword>
<evidence type="ECO:0000256" key="1">
    <source>
        <dbReference type="ARBA" id="ARBA00004167"/>
    </source>
</evidence>
<protein>
    <submittedName>
        <fullName evidence="12">Receptor-like kinase tmk4</fullName>
    </submittedName>
</protein>
<comment type="caution">
    <text evidence="12">The sequence shown here is derived from an EMBL/GenBank/DDBJ whole genome shotgun (WGS) entry which is preliminary data.</text>
</comment>
<dbReference type="GO" id="GO:0016301">
    <property type="term" value="F:kinase activity"/>
    <property type="evidence" value="ECO:0007669"/>
    <property type="project" value="UniProtKB-KW"/>
</dbReference>
<sequence length="93" mass="10115">MVRLVYLFTFIFSFITLSYADDAAVMGKLLASFNTAPSGWSATTDCCKWKNVNCDGSNRVTSINLASQSLTGTLPSDLSTLTQLTTLSPRRIP</sequence>